<sequence>MTKEEDQHSDEEGQTLGKALRPEITKSQAMVDLTDHLDLDDKRPTSTSKEELSIPKASDGSYDNDSNRNGEEFIGPFPLPRQLPSGVYIELDLTLEPSFLLVSLFVRRYRLG</sequence>
<feature type="region of interest" description="Disordered" evidence="1">
    <location>
        <begin position="1"/>
        <end position="77"/>
    </location>
</feature>
<evidence type="ECO:0000313" key="3">
    <source>
        <dbReference type="Proteomes" id="UP000823775"/>
    </source>
</evidence>
<feature type="compositionally biased region" description="Basic and acidic residues" evidence="1">
    <location>
        <begin position="33"/>
        <end position="53"/>
    </location>
</feature>
<keyword evidence="3" id="KW-1185">Reference proteome</keyword>
<evidence type="ECO:0000313" key="2">
    <source>
        <dbReference type="EMBL" id="MCE3049399.1"/>
    </source>
</evidence>
<reference evidence="2 3" key="1">
    <citation type="journal article" date="2021" name="BMC Genomics">
        <title>Datura genome reveals duplications of psychoactive alkaloid biosynthetic genes and high mutation rate following tissue culture.</title>
        <authorList>
            <person name="Rajewski A."/>
            <person name="Carter-House D."/>
            <person name="Stajich J."/>
            <person name="Litt A."/>
        </authorList>
    </citation>
    <scope>NUCLEOTIDE SEQUENCE [LARGE SCALE GENOMIC DNA]</scope>
    <source>
        <strain evidence="2">AR-01</strain>
    </source>
</reference>
<accession>A0ABS8WJV1</accession>
<evidence type="ECO:0000256" key="1">
    <source>
        <dbReference type="SAM" id="MobiDB-lite"/>
    </source>
</evidence>
<dbReference type="EMBL" id="JACEIK010006865">
    <property type="protein sequence ID" value="MCE3049399.1"/>
    <property type="molecule type" value="Genomic_DNA"/>
</dbReference>
<name>A0ABS8WJV1_DATST</name>
<protein>
    <submittedName>
        <fullName evidence="2">Uncharacterized protein</fullName>
    </submittedName>
</protein>
<gene>
    <name evidence="2" type="ORF">HAX54_044754</name>
</gene>
<comment type="caution">
    <text evidence="2">The sequence shown here is derived from an EMBL/GenBank/DDBJ whole genome shotgun (WGS) entry which is preliminary data.</text>
</comment>
<dbReference type="Proteomes" id="UP000823775">
    <property type="component" value="Unassembled WGS sequence"/>
</dbReference>
<proteinExistence type="predicted"/>
<organism evidence="2 3">
    <name type="scientific">Datura stramonium</name>
    <name type="common">Jimsonweed</name>
    <name type="synonym">Common thornapple</name>
    <dbReference type="NCBI Taxonomy" id="4076"/>
    <lineage>
        <taxon>Eukaryota</taxon>
        <taxon>Viridiplantae</taxon>
        <taxon>Streptophyta</taxon>
        <taxon>Embryophyta</taxon>
        <taxon>Tracheophyta</taxon>
        <taxon>Spermatophyta</taxon>
        <taxon>Magnoliopsida</taxon>
        <taxon>eudicotyledons</taxon>
        <taxon>Gunneridae</taxon>
        <taxon>Pentapetalae</taxon>
        <taxon>asterids</taxon>
        <taxon>lamiids</taxon>
        <taxon>Solanales</taxon>
        <taxon>Solanaceae</taxon>
        <taxon>Solanoideae</taxon>
        <taxon>Datureae</taxon>
        <taxon>Datura</taxon>
    </lineage>
</organism>